<accession>A0ABP4I981</accession>
<keyword evidence="4" id="KW-1185">Reference proteome</keyword>
<comment type="similarity">
    <text evidence="1">Belongs to the UPF0065 (bug) family.</text>
</comment>
<evidence type="ECO:0000313" key="4">
    <source>
        <dbReference type="Proteomes" id="UP001501414"/>
    </source>
</evidence>
<dbReference type="InterPro" id="IPR042100">
    <property type="entry name" value="Bug_dom1"/>
</dbReference>
<dbReference type="InterPro" id="IPR005064">
    <property type="entry name" value="BUG"/>
</dbReference>
<keyword evidence="2" id="KW-0732">Signal</keyword>
<sequence length="364" mass="37812">MTTKPHPSTARRRAGLLALPACVALVAACGTGGAGADQTVEEFYAGNQVTLVVTQPPGGGFDTYARQYATCMPAHIPGSPTIVVENMPGAGNIVGMNYLDTAAARDGSVFGTGEGSVAIQQLLGAEGVLFDMADFQYIGMPDPPVNMVLVARREAGVASMDQLLDGSGTLKIGIPAPGSLLSDPAILLRDVIGANVQLVPGYEGTGPLGLATDQGEIDAFLVGDSSLLAEYSDKLSSGDWIALAQTAEAGESPKGAELIGDAPSFESLAGSEDDKLLIRVGVSDRTYHRPYFTPPEVPQDRFDALKSAWEACNDDPAFVADSEAGGRPIDPVSGEELDEIYAGFLRETPPAAAERLKQLLSADT</sequence>
<dbReference type="PANTHER" id="PTHR42928:SF5">
    <property type="entry name" value="BLR1237 PROTEIN"/>
    <property type="match status" value="1"/>
</dbReference>
<proteinExistence type="inferred from homology"/>
<gene>
    <name evidence="3" type="ORF">GCM10009613_09680</name>
</gene>
<dbReference type="PANTHER" id="PTHR42928">
    <property type="entry name" value="TRICARBOXYLATE-BINDING PROTEIN"/>
    <property type="match status" value="1"/>
</dbReference>
<evidence type="ECO:0000313" key="3">
    <source>
        <dbReference type="EMBL" id="GAA1382228.1"/>
    </source>
</evidence>
<name>A0ABP4I981_9PSEU</name>
<feature type="chain" id="PRO_5047476050" evidence="2">
    <location>
        <begin position="37"/>
        <end position="364"/>
    </location>
</feature>
<comment type="caution">
    <text evidence="3">The sequence shown here is derived from an EMBL/GenBank/DDBJ whole genome shotgun (WGS) entry which is preliminary data.</text>
</comment>
<feature type="signal peptide" evidence="2">
    <location>
        <begin position="1"/>
        <end position="36"/>
    </location>
</feature>
<protein>
    <submittedName>
        <fullName evidence="3">Tripartite tricarboxylate transporter substrate-binding protein</fullName>
    </submittedName>
</protein>
<dbReference type="RefSeq" id="WP_344018662.1">
    <property type="nucleotide sequence ID" value="NZ_BAAAJK010000004.1"/>
</dbReference>
<dbReference type="PROSITE" id="PS51257">
    <property type="entry name" value="PROKAR_LIPOPROTEIN"/>
    <property type="match status" value="1"/>
</dbReference>
<evidence type="ECO:0000256" key="1">
    <source>
        <dbReference type="ARBA" id="ARBA00006987"/>
    </source>
</evidence>
<organism evidence="3 4">
    <name type="scientific">Pseudonocardia kongjuensis</name>
    <dbReference type="NCBI Taxonomy" id="102227"/>
    <lineage>
        <taxon>Bacteria</taxon>
        <taxon>Bacillati</taxon>
        <taxon>Actinomycetota</taxon>
        <taxon>Actinomycetes</taxon>
        <taxon>Pseudonocardiales</taxon>
        <taxon>Pseudonocardiaceae</taxon>
        <taxon>Pseudonocardia</taxon>
    </lineage>
</organism>
<dbReference type="Proteomes" id="UP001501414">
    <property type="component" value="Unassembled WGS sequence"/>
</dbReference>
<evidence type="ECO:0000256" key="2">
    <source>
        <dbReference type="SAM" id="SignalP"/>
    </source>
</evidence>
<dbReference type="Gene3D" id="3.40.190.150">
    <property type="entry name" value="Bordetella uptake gene, domain 1"/>
    <property type="match status" value="1"/>
</dbReference>
<dbReference type="EMBL" id="BAAAJK010000004">
    <property type="protein sequence ID" value="GAA1382228.1"/>
    <property type="molecule type" value="Genomic_DNA"/>
</dbReference>
<dbReference type="Gene3D" id="3.40.190.10">
    <property type="entry name" value="Periplasmic binding protein-like II"/>
    <property type="match status" value="1"/>
</dbReference>
<reference evidence="4" key="1">
    <citation type="journal article" date="2019" name="Int. J. Syst. Evol. Microbiol.">
        <title>The Global Catalogue of Microorganisms (GCM) 10K type strain sequencing project: providing services to taxonomists for standard genome sequencing and annotation.</title>
        <authorList>
            <consortium name="The Broad Institute Genomics Platform"/>
            <consortium name="The Broad Institute Genome Sequencing Center for Infectious Disease"/>
            <person name="Wu L."/>
            <person name="Ma J."/>
        </authorList>
    </citation>
    <scope>NUCLEOTIDE SEQUENCE [LARGE SCALE GENOMIC DNA]</scope>
    <source>
        <strain evidence="4">JCM 11896</strain>
    </source>
</reference>